<reference evidence="2 3" key="1">
    <citation type="submission" date="2015-04" db="EMBL/GenBank/DDBJ databases">
        <title>The complete genome sequence of the hyperthermophilic, obligate iron-reducing archaeon Geoglobus ahangari strain 234T.</title>
        <authorList>
            <person name="Manzella M.P."/>
            <person name="Holmes D.E."/>
            <person name="Rocheleau J.M."/>
            <person name="Chung A."/>
            <person name="Reguera G."/>
            <person name="Kashefi K."/>
        </authorList>
    </citation>
    <scope>NUCLEOTIDE SEQUENCE [LARGE SCALE GENOMIC DNA]</scope>
    <source>
        <strain evidence="2 3">234</strain>
    </source>
</reference>
<dbReference type="Proteomes" id="UP000034723">
    <property type="component" value="Chromosome"/>
</dbReference>
<dbReference type="GeneID" id="24804185"/>
<dbReference type="STRING" id="113653.GAH_01617"/>
<organism evidence="2 3">
    <name type="scientific">Geoglobus ahangari</name>
    <dbReference type="NCBI Taxonomy" id="113653"/>
    <lineage>
        <taxon>Archaea</taxon>
        <taxon>Methanobacteriati</taxon>
        <taxon>Methanobacteriota</taxon>
        <taxon>Archaeoglobi</taxon>
        <taxon>Archaeoglobales</taxon>
        <taxon>Archaeoglobaceae</taxon>
        <taxon>Geoglobus</taxon>
    </lineage>
</organism>
<dbReference type="AlphaFoldDB" id="A0A0F7DBH4"/>
<dbReference type="OrthoDB" id="384334at2157"/>
<dbReference type="RefSeq" id="WP_048095986.1">
    <property type="nucleotide sequence ID" value="NZ_CP011267.1"/>
</dbReference>
<accession>A0A0F7DBH4</accession>
<dbReference type="KEGG" id="gah:GAH_01617"/>
<evidence type="ECO:0000313" key="3">
    <source>
        <dbReference type="Proteomes" id="UP000034723"/>
    </source>
</evidence>
<sequence length="218" mass="23476">MILDSLVRGFREGDLEGRCSLLSAILLSLAIHTSGFSPLYSLSAIAISTYFSSGRNLRLIVALSPFLLLVLISGAFFSFEYSLSSALAFAGVISAGAVVYSSSTSEVGGAMIFLRVPERFVVVVQMAVATLPLLASDLKNVWLVTEGKGIGRYARVMRALISTAVLRALNMSEALYSKSFSYRAVFTVRRPDGKSLVMLGISLLLFLSTLPRALFSLL</sequence>
<evidence type="ECO:0000256" key="1">
    <source>
        <dbReference type="SAM" id="Phobius"/>
    </source>
</evidence>
<keyword evidence="1" id="KW-0812">Transmembrane</keyword>
<feature type="transmembrane region" description="Helical" evidence="1">
    <location>
        <begin position="59"/>
        <end position="77"/>
    </location>
</feature>
<keyword evidence="1" id="KW-0472">Membrane</keyword>
<evidence type="ECO:0008006" key="4">
    <source>
        <dbReference type="Google" id="ProtNLM"/>
    </source>
</evidence>
<dbReference type="HOGENOM" id="CLU_1286315_0_0_2"/>
<keyword evidence="1" id="KW-1133">Transmembrane helix</keyword>
<evidence type="ECO:0000313" key="2">
    <source>
        <dbReference type="EMBL" id="AKG91096.1"/>
    </source>
</evidence>
<name>A0A0F7DBH4_9EURY</name>
<feature type="transmembrane region" description="Helical" evidence="1">
    <location>
        <begin position="20"/>
        <end position="47"/>
    </location>
</feature>
<dbReference type="InParanoid" id="A0A0F7DBH4"/>
<feature type="transmembrane region" description="Helical" evidence="1">
    <location>
        <begin position="196"/>
        <end position="215"/>
    </location>
</feature>
<proteinExistence type="predicted"/>
<protein>
    <recommendedName>
        <fullName evidence="4">Cobalt ABC transporter permease</fullName>
    </recommendedName>
</protein>
<gene>
    <name evidence="2" type="ORF">GAH_01617</name>
</gene>
<keyword evidence="3" id="KW-1185">Reference proteome</keyword>
<dbReference type="EMBL" id="CP011267">
    <property type="protein sequence ID" value="AKG91096.1"/>
    <property type="molecule type" value="Genomic_DNA"/>
</dbReference>